<dbReference type="HOGENOM" id="CLU_701692_0_0_10"/>
<keyword evidence="1" id="KW-0472">Membrane</keyword>
<evidence type="ECO:0000313" key="4">
    <source>
        <dbReference type="Proteomes" id="UP000009011"/>
    </source>
</evidence>
<dbReference type="PANTHER" id="PTHR44086:SF13">
    <property type="entry name" value="THIOSULFATE SULFURTRANSFERASE PSPE"/>
    <property type="match status" value="1"/>
</dbReference>
<reference evidence="3 4" key="1">
    <citation type="journal article" date="2013" name="PLoS ONE">
        <title>Genomic analysis of Melioribacter roseus, facultatively anaerobic organotrophic bacterium representing a novel deep lineage within Bacteriodetes/Chlorobi group.</title>
        <authorList>
            <person name="Kadnikov V.V."/>
            <person name="Mardanov A.V."/>
            <person name="Podosokorskaya O.A."/>
            <person name="Gavrilov S.N."/>
            <person name="Kublanov I.V."/>
            <person name="Beletsky A.V."/>
            <person name="Bonch-Osmolovskaya E.A."/>
            <person name="Ravin N.V."/>
        </authorList>
    </citation>
    <scope>NUCLEOTIDE SEQUENCE [LARGE SCALE GENOMIC DNA]</scope>
    <source>
        <strain evidence="4">JCM 17771 / P3M-2</strain>
    </source>
</reference>
<dbReference type="OrthoDB" id="1450994at2"/>
<feature type="transmembrane region" description="Helical" evidence="1">
    <location>
        <begin position="92"/>
        <end position="113"/>
    </location>
</feature>
<dbReference type="Gene3D" id="3.40.250.10">
    <property type="entry name" value="Rhodanese-like domain"/>
    <property type="match status" value="1"/>
</dbReference>
<dbReference type="RefSeq" id="WP_014856444.1">
    <property type="nucleotide sequence ID" value="NC_018178.1"/>
</dbReference>
<feature type="transmembrane region" description="Helical" evidence="1">
    <location>
        <begin position="52"/>
        <end position="72"/>
    </location>
</feature>
<dbReference type="SMART" id="SM00450">
    <property type="entry name" value="RHOD"/>
    <property type="match status" value="1"/>
</dbReference>
<dbReference type="KEGG" id="mro:MROS_1778"/>
<evidence type="ECO:0000259" key="2">
    <source>
        <dbReference type="PROSITE" id="PS50206"/>
    </source>
</evidence>
<feature type="transmembrane region" description="Helical" evidence="1">
    <location>
        <begin position="12"/>
        <end position="31"/>
    </location>
</feature>
<dbReference type="STRING" id="1191523.MROS_1778"/>
<keyword evidence="1" id="KW-1133">Transmembrane helix</keyword>
<sequence length="421" mass="47196">MMPFYKFDYFGFDFSLVIAFVIGIGFGFALERGGFGNARILAAQFYLYNMRVLKVMFTAIVTAMLGLFYLGWIGWLDLSLVYISDTYLMPQLIGGLLLGIGFVIGGYCPGTSVVSSSTGRIDGMIYFLGMFFGIFVFGEIYPYITDFYYSTAMGRVTLPDFLGLSHGMVVFLVVVIALGAFLLAEWTEKNYENKIRESNRMKSWMNKISTPQKLAVLALLLGFFALIIGSPSDNRHLKINAKEISLEIRNEKNIVRPVELAEWIIKGKVDFIVLDVRDENKFNEYHIPGAMNVSSESVLEAGLMKNDKILIYGDDDILTAEAWFLLKSAGYKNVYILKGGMKGWQESVLYPTLKADASEEEKTEFEKMKQVSFYFGGEPRIASGDNGIVSVTRPKNQKSLPKLTLPAVNMNKAKGKKREGC</sequence>
<dbReference type="Pfam" id="PF00581">
    <property type="entry name" value="Rhodanese"/>
    <property type="match status" value="1"/>
</dbReference>
<dbReference type="Pfam" id="PF04143">
    <property type="entry name" value="Sulf_transp"/>
    <property type="match status" value="1"/>
</dbReference>
<name>I6YWR7_MELRP</name>
<dbReference type="AlphaFoldDB" id="I6YWR7"/>
<dbReference type="InterPro" id="IPR007272">
    <property type="entry name" value="Sulf_transp_TsuA/YedE"/>
</dbReference>
<dbReference type="eggNOG" id="COG0607">
    <property type="taxonomic scope" value="Bacteria"/>
</dbReference>
<protein>
    <submittedName>
        <fullName evidence="3">Rhodanese domain-containing protein</fullName>
    </submittedName>
</protein>
<dbReference type="eggNOG" id="COG2391">
    <property type="taxonomic scope" value="Bacteria"/>
</dbReference>
<accession>I6YWR7</accession>
<dbReference type="Proteomes" id="UP000009011">
    <property type="component" value="Chromosome"/>
</dbReference>
<dbReference type="EMBL" id="CP003557">
    <property type="protein sequence ID" value="AFN75012.1"/>
    <property type="molecule type" value="Genomic_DNA"/>
</dbReference>
<feature type="domain" description="Rhodanese" evidence="2">
    <location>
        <begin position="267"/>
        <end position="353"/>
    </location>
</feature>
<feature type="transmembrane region" description="Helical" evidence="1">
    <location>
        <begin position="125"/>
        <end position="144"/>
    </location>
</feature>
<dbReference type="CDD" id="cd00158">
    <property type="entry name" value="RHOD"/>
    <property type="match status" value="1"/>
</dbReference>
<gene>
    <name evidence="3" type="ordered locus">MROS_1778</name>
</gene>
<evidence type="ECO:0000313" key="3">
    <source>
        <dbReference type="EMBL" id="AFN75012.1"/>
    </source>
</evidence>
<proteinExistence type="predicted"/>
<organism evidence="3 4">
    <name type="scientific">Melioribacter roseus (strain DSM 23840 / JCM 17771 / VKM B-2668 / P3M-2)</name>
    <dbReference type="NCBI Taxonomy" id="1191523"/>
    <lineage>
        <taxon>Bacteria</taxon>
        <taxon>Pseudomonadati</taxon>
        <taxon>Ignavibacteriota</taxon>
        <taxon>Ignavibacteria</taxon>
        <taxon>Ignavibacteriales</taxon>
        <taxon>Melioribacteraceae</taxon>
        <taxon>Melioribacter</taxon>
    </lineage>
</organism>
<dbReference type="PANTHER" id="PTHR44086">
    <property type="entry name" value="THIOSULFATE SULFURTRANSFERASE RDL2, MITOCHONDRIAL-RELATED"/>
    <property type="match status" value="1"/>
</dbReference>
<dbReference type="GO" id="GO:0004792">
    <property type="term" value="F:thiosulfate-cyanide sulfurtransferase activity"/>
    <property type="evidence" value="ECO:0007669"/>
    <property type="project" value="TreeGrafter"/>
</dbReference>
<feature type="transmembrane region" description="Helical" evidence="1">
    <location>
        <begin position="214"/>
        <end position="232"/>
    </location>
</feature>
<evidence type="ECO:0000256" key="1">
    <source>
        <dbReference type="SAM" id="Phobius"/>
    </source>
</evidence>
<feature type="transmembrane region" description="Helical" evidence="1">
    <location>
        <begin position="164"/>
        <end position="184"/>
    </location>
</feature>
<keyword evidence="1" id="KW-0812">Transmembrane</keyword>
<dbReference type="InterPro" id="IPR036873">
    <property type="entry name" value="Rhodanese-like_dom_sf"/>
</dbReference>
<dbReference type="SUPFAM" id="SSF52821">
    <property type="entry name" value="Rhodanese/Cell cycle control phosphatase"/>
    <property type="match status" value="1"/>
</dbReference>
<keyword evidence="4" id="KW-1185">Reference proteome</keyword>
<dbReference type="PROSITE" id="PS50206">
    <property type="entry name" value="RHODANESE_3"/>
    <property type="match status" value="1"/>
</dbReference>
<dbReference type="InterPro" id="IPR001763">
    <property type="entry name" value="Rhodanese-like_dom"/>
</dbReference>